<evidence type="ECO:0000313" key="2">
    <source>
        <dbReference type="EMBL" id="ACZ62044.1"/>
    </source>
</evidence>
<dbReference type="KEGG" id="dev:DhcVS_925"/>
<dbReference type="RefSeq" id="WP_012882195.1">
    <property type="nucleotide sequence ID" value="NC_013552.1"/>
</dbReference>
<reference evidence="2 3" key="1">
    <citation type="journal article" date="2009" name="PLoS Genet.">
        <title>Localized plasticity in the streamlined genomes of vinyl chloride respiring Dehalococcoides.</title>
        <authorList>
            <person name="McMurdie P.J."/>
            <person name="Behrens S.F."/>
            <person name="Muller J.A."/>
            <person name="Goke J."/>
            <person name="Ritalahti K.M."/>
            <person name="Wagner R."/>
            <person name="Goltsman E."/>
            <person name="Lapidus A."/>
            <person name="Holmes S."/>
            <person name="Loffler F.E."/>
            <person name="Spormann A.M."/>
        </authorList>
    </citation>
    <scope>NUCLEOTIDE SEQUENCE [LARGE SCALE GENOMIC DNA]</scope>
    <source>
        <strain evidence="2 3">VS</strain>
    </source>
</reference>
<dbReference type="HOGENOM" id="CLU_1425869_0_0_0"/>
<feature type="signal peptide" evidence="1">
    <location>
        <begin position="1"/>
        <end position="28"/>
    </location>
</feature>
<gene>
    <name evidence="2" type="ordered locus">DhcVS_925</name>
</gene>
<accession>D2BI94</accession>
<feature type="chain" id="PRO_5003029677" evidence="1">
    <location>
        <begin position="29"/>
        <end position="174"/>
    </location>
</feature>
<dbReference type="OrthoDB" id="166757at2"/>
<name>D2BI94_DEHMV</name>
<keyword evidence="1" id="KW-0732">Signal</keyword>
<dbReference type="Proteomes" id="UP000002506">
    <property type="component" value="Chromosome"/>
</dbReference>
<organism evidence="2 3">
    <name type="scientific">Dehalococcoides mccartyi (strain VS)</name>
    <dbReference type="NCBI Taxonomy" id="311424"/>
    <lineage>
        <taxon>Bacteria</taxon>
        <taxon>Bacillati</taxon>
        <taxon>Chloroflexota</taxon>
        <taxon>Dehalococcoidia</taxon>
        <taxon>Dehalococcoidales</taxon>
        <taxon>Dehalococcoidaceae</taxon>
        <taxon>Dehalococcoides</taxon>
    </lineage>
</organism>
<dbReference type="EMBL" id="CP001827">
    <property type="protein sequence ID" value="ACZ62044.1"/>
    <property type="molecule type" value="Genomic_DNA"/>
</dbReference>
<proteinExistence type="predicted"/>
<sequence length="174" mass="17544">MKKSLKILIIVGVVAALSALFMFSTVSAADQNRSFAGECDGTVLTLLNMTQAELQAERQIGKTLAEIAAEQGISTDALVNALMEQHRAAVQAMVNAGQITQEQGTYRLQIMEQNVIRMVNQTGSANGAGNGNGVCDGSGPISGAGNGTGVGAGSSNGICDGSGIGSGGGQRGGR</sequence>
<protein>
    <submittedName>
        <fullName evidence="2">Uncharacterized protein</fullName>
    </submittedName>
</protein>
<evidence type="ECO:0000313" key="3">
    <source>
        <dbReference type="Proteomes" id="UP000002506"/>
    </source>
</evidence>
<evidence type="ECO:0000256" key="1">
    <source>
        <dbReference type="SAM" id="SignalP"/>
    </source>
</evidence>
<dbReference type="AlphaFoldDB" id="D2BI94"/>
<dbReference type="eggNOG" id="ENOG5033FU8">
    <property type="taxonomic scope" value="Bacteria"/>
</dbReference>